<dbReference type="RefSeq" id="WP_004984978.1">
    <property type="nucleotide sequence ID" value="NZ_CP121776.1"/>
</dbReference>
<dbReference type="InterPro" id="IPR013762">
    <property type="entry name" value="Integrase-like_cat_sf"/>
</dbReference>
<dbReference type="InterPro" id="IPR050808">
    <property type="entry name" value="Phage_Integrase"/>
</dbReference>
<reference evidence="6 8" key="1">
    <citation type="submission" date="2017-02" db="EMBL/GenBank/DDBJ databases">
        <authorList>
            <person name="Peterson S.W."/>
        </authorList>
    </citation>
    <scope>NUCLEOTIDE SEQUENCE [LARGE SCALE GENOMIC DNA]</scope>
    <source>
        <strain evidence="6">C6</strain>
    </source>
</reference>
<evidence type="ECO:0000259" key="5">
    <source>
        <dbReference type="PROSITE" id="PS51898"/>
    </source>
</evidence>
<evidence type="ECO:0000256" key="1">
    <source>
        <dbReference type="ARBA" id="ARBA00008857"/>
    </source>
</evidence>
<keyword evidence="2" id="KW-0229">DNA integration</keyword>
<evidence type="ECO:0000256" key="2">
    <source>
        <dbReference type="ARBA" id="ARBA00022908"/>
    </source>
</evidence>
<dbReference type="Gene3D" id="1.10.443.10">
    <property type="entry name" value="Intergrase catalytic core"/>
    <property type="match status" value="1"/>
</dbReference>
<dbReference type="Gene3D" id="3.30.160.390">
    <property type="entry name" value="Integrase, DNA-binding domain"/>
    <property type="match status" value="1"/>
</dbReference>
<name>A0A1R7QH05_ACIJO</name>
<dbReference type="InterPro" id="IPR053876">
    <property type="entry name" value="Phage_int_M"/>
</dbReference>
<accession>A0A1R7QH05</accession>
<dbReference type="PANTHER" id="PTHR30629">
    <property type="entry name" value="PROPHAGE INTEGRASE"/>
    <property type="match status" value="1"/>
</dbReference>
<dbReference type="Pfam" id="PF13356">
    <property type="entry name" value="Arm-DNA-bind_3"/>
    <property type="match status" value="1"/>
</dbReference>
<comment type="similarity">
    <text evidence="1">Belongs to the 'phage' integrase family.</text>
</comment>
<dbReference type="InterPro" id="IPR011010">
    <property type="entry name" value="DNA_brk_join_enz"/>
</dbReference>
<dbReference type="Proteomes" id="UP000196240">
    <property type="component" value="Unassembled WGS sequence"/>
</dbReference>
<dbReference type="Proteomes" id="UP001244586">
    <property type="component" value="Chromosome"/>
</dbReference>
<evidence type="ECO:0000313" key="7">
    <source>
        <dbReference type="EMBL" id="WMG18037.1"/>
    </source>
</evidence>
<keyword evidence="9" id="KW-1185">Reference proteome</keyword>
<proteinExistence type="inferred from homology"/>
<dbReference type="InterPro" id="IPR002104">
    <property type="entry name" value="Integrase_catalytic"/>
</dbReference>
<evidence type="ECO:0000313" key="9">
    <source>
        <dbReference type="Proteomes" id="UP001244586"/>
    </source>
</evidence>
<evidence type="ECO:0000313" key="6">
    <source>
        <dbReference type="EMBL" id="SJX23456.1"/>
    </source>
</evidence>
<dbReference type="PANTHER" id="PTHR30629:SF2">
    <property type="entry name" value="PROPHAGE INTEGRASE INTS-RELATED"/>
    <property type="match status" value="1"/>
</dbReference>
<dbReference type="PROSITE" id="PS51898">
    <property type="entry name" value="TYR_RECOMBINASE"/>
    <property type="match status" value="1"/>
</dbReference>
<dbReference type="GO" id="GO:0006310">
    <property type="term" value="P:DNA recombination"/>
    <property type="evidence" value="ECO:0007669"/>
    <property type="project" value="UniProtKB-KW"/>
</dbReference>
<dbReference type="Gene3D" id="1.10.150.130">
    <property type="match status" value="1"/>
</dbReference>
<sequence length="405" mass="46801">MLTDAKVRTLKSLEKSYRILDAERLYIEVRPTGKKIWRFKFVLHGKEGTISFGEYPAVSLQDARKLKDEAKAKLAKGLNPVEEKKKDRIEKELAVNNTFKAIAQEYVQERMKYKSEDYIGRFNNSMEKDVYKAIGNKPINDVSSADILSIMKNTVQRVLSQGKHGTGESAANLNRRFIGLVMRYAIVTLRADNDPTYAVREAIESPEVEHARPLEKHEKNALRQNIDSYGGSTTVKNACLAMLYSMLRTVEIRKMEWSFVDFEEKIIKFPKASRRLKQERIMKKNRVHIVPISNQLLNILNEQYAFTKDQKYVFPSPQKRDCMISRTTLNKMLTYIGLNQVTAHDFRATASTELNGLGYNTDWIETQLAHAEVNKTRASYNHAKYLTDRRKMLQDWANIVDSWST</sequence>
<dbReference type="GO" id="GO:0015074">
    <property type="term" value="P:DNA integration"/>
    <property type="evidence" value="ECO:0007669"/>
    <property type="project" value="UniProtKB-KW"/>
</dbReference>
<dbReference type="InterPro" id="IPR010998">
    <property type="entry name" value="Integrase_recombinase_N"/>
</dbReference>
<gene>
    <name evidence="6" type="primary">intS_2</name>
    <name evidence="6" type="ORF">ACNJC6_03123</name>
    <name evidence="7" type="ORF">QBJ73_17000</name>
</gene>
<dbReference type="Pfam" id="PF00589">
    <property type="entry name" value="Phage_integrase"/>
    <property type="match status" value="1"/>
</dbReference>
<keyword evidence="3" id="KW-0238">DNA-binding</keyword>
<feature type="domain" description="Tyr recombinase" evidence="5">
    <location>
        <begin position="209"/>
        <end position="393"/>
    </location>
</feature>
<dbReference type="SUPFAM" id="SSF56349">
    <property type="entry name" value="DNA breaking-rejoining enzymes"/>
    <property type="match status" value="1"/>
</dbReference>
<dbReference type="InterPro" id="IPR038488">
    <property type="entry name" value="Integrase_DNA-bd_sf"/>
</dbReference>
<dbReference type="EMBL" id="FUUY01000014">
    <property type="protein sequence ID" value="SJX23456.1"/>
    <property type="molecule type" value="Genomic_DNA"/>
</dbReference>
<organism evidence="6 8">
    <name type="scientific">Acinetobacter johnsonii</name>
    <dbReference type="NCBI Taxonomy" id="40214"/>
    <lineage>
        <taxon>Bacteria</taxon>
        <taxon>Pseudomonadati</taxon>
        <taxon>Pseudomonadota</taxon>
        <taxon>Gammaproteobacteria</taxon>
        <taxon>Moraxellales</taxon>
        <taxon>Moraxellaceae</taxon>
        <taxon>Acinetobacter</taxon>
    </lineage>
</organism>
<dbReference type="AlphaFoldDB" id="A0A1R7QH05"/>
<evidence type="ECO:0000256" key="3">
    <source>
        <dbReference type="ARBA" id="ARBA00023125"/>
    </source>
</evidence>
<protein>
    <submittedName>
        <fullName evidence="6">Putative prophage CPS-53 integrase</fullName>
    </submittedName>
    <submittedName>
        <fullName evidence="7">Tyrosine-type recombinase/integrase</fullName>
    </submittedName>
</protein>
<dbReference type="CDD" id="cd00801">
    <property type="entry name" value="INT_P4_C"/>
    <property type="match status" value="1"/>
</dbReference>
<dbReference type="EMBL" id="CP121776">
    <property type="protein sequence ID" value="WMG18037.1"/>
    <property type="molecule type" value="Genomic_DNA"/>
</dbReference>
<dbReference type="InterPro" id="IPR025166">
    <property type="entry name" value="Integrase_DNA_bind_dom"/>
</dbReference>
<reference evidence="7 9" key="2">
    <citation type="submission" date="2023-04" db="EMBL/GenBank/DDBJ databases">
        <title>Acinetobacter johnsonii isolate AYTCM encoding NDM-1, OXA-58 and PER-1.</title>
        <authorList>
            <person name="Tian C."/>
            <person name="Wang S."/>
            <person name="Fan X."/>
            <person name="Xia D."/>
        </authorList>
    </citation>
    <scope>NUCLEOTIDE SEQUENCE [LARGE SCALE GENOMIC DNA]</scope>
    <source>
        <strain evidence="7 9">AYTCM</strain>
    </source>
</reference>
<dbReference type="GeneID" id="56340535"/>
<keyword evidence="4" id="KW-0233">DNA recombination</keyword>
<dbReference type="GO" id="GO:0003677">
    <property type="term" value="F:DNA binding"/>
    <property type="evidence" value="ECO:0007669"/>
    <property type="project" value="UniProtKB-KW"/>
</dbReference>
<evidence type="ECO:0000256" key="4">
    <source>
        <dbReference type="ARBA" id="ARBA00023172"/>
    </source>
</evidence>
<dbReference type="Pfam" id="PF22022">
    <property type="entry name" value="Phage_int_M"/>
    <property type="match status" value="1"/>
</dbReference>
<evidence type="ECO:0000313" key="8">
    <source>
        <dbReference type="Proteomes" id="UP000196240"/>
    </source>
</evidence>